<gene>
    <name evidence="1" type="ORF">I6G38_18055</name>
</gene>
<evidence type="ECO:0000313" key="1">
    <source>
        <dbReference type="EMBL" id="QPT08594.1"/>
    </source>
</evidence>
<dbReference type="Pfam" id="PF06074">
    <property type="entry name" value="Portal_Mu"/>
    <property type="match status" value="1"/>
</dbReference>
<protein>
    <submittedName>
        <fullName evidence="1">DUF935 domain-containing protein</fullName>
    </submittedName>
</protein>
<dbReference type="InterPro" id="IPR009279">
    <property type="entry name" value="Portal_Mu"/>
</dbReference>
<sequence length="554" mass="59934">MVAQATTSPVALPPLVWPNGQRMRPETLTREIAAPSTMGVRSIMSGHPAQGLTPVKLARLLRTAEDGDAVAYFELAEEMEEKDLHYLSVMGTRKRQVSQLPIEVIAAGNDEEAKADAQFIRDWLDRDMLQPEIFDMLDAVGKGVSAIEIIWQFTSTEWTPVKLKWRDPRFFEFDRVTGETLMLRDLDGLQALPFGKFIVHYHPAKSGLPIRSGIARAAAWSYMFKNYAIKDWVAFLENYGMPIRVGKYDNGETETNINVLLDALASLGSDAAAAFPKTMEVEFIDAKAGTAPNDLWRSKAEYCDSQLSKVVLGQTGTTDSKSGGIGDGGNKVHDNVRGDIERSDAVLVAATLNEQLIPPMVMLNRGVRRRYPRLRIGRPDPVDVKGMVEAATGLVALGAQVDADEVRDRAGLPAPKPGGRILVAMPKAAQEPTGAQNRPGIPGNAPPTFSGLLKPSERGIASGVGHAVADAAPAAIADNVDDAAAMALGDWEQLIDPVLDPVRDIVAKASSLDDIKTRLIDAIERMDVSELTERLARAGFGARLAGDIDARGQS</sequence>
<reference evidence="1 2" key="1">
    <citation type="submission" date="2020-12" db="EMBL/GenBank/DDBJ databases">
        <title>FDA dAtabase for Regulatory Grade micrObial Sequences (FDA-ARGOS): Supporting development and validation of Infectious Disease Dx tests.</title>
        <authorList>
            <person name="Sproer C."/>
            <person name="Gronow S."/>
            <person name="Severitt S."/>
            <person name="Schroder I."/>
            <person name="Tallon L."/>
            <person name="Sadzewicz L."/>
            <person name="Zhao X."/>
            <person name="Boylan J."/>
            <person name="Ott S."/>
            <person name="Bowen H."/>
            <person name="Vavikolanu K."/>
            <person name="Mehta A."/>
            <person name="Aluvathingal J."/>
            <person name="Nadendla S."/>
            <person name="Lowell S."/>
            <person name="Myers T."/>
            <person name="Yan Y."/>
            <person name="Sichtig H."/>
        </authorList>
    </citation>
    <scope>NUCLEOTIDE SEQUENCE [LARGE SCALE GENOMIC DNA]</scope>
    <source>
        <strain evidence="1 2">FDAARGOS_881</strain>
    </source>
</reference>
<dbReference type="Proteomes" id="UP000594836">
    <property type="component" value="Chromosome"/>
</dbReference>
<accession>A0A7T3E5Q5</accession>
<dbReference type="EMBL" id="CP065713">
    <property type="protein sequence ID" value="QPT08594.1"/>
    <property type="molecule type" value="Genomic_DNA"/>
</dbReference>
<organism evidence="1 2">
    <name type="scientific">Sphingomonas paucimobilis</name>
    <name type="common">Pseudomonas paucimobilis</name>
    <dbReference type="NCBI Taxonomy" id="13689"/>
    <lineage>
        <taxon>Bacteria</taxon>
        <taxon>Pseudomonadati</taxon>
        <taxon>Pseudomonadota</taxon>
        <taxon>Alphaproteobacteria</taxon>
        <taxon>Sphingomonadales</taxon>
        <taxon>Sphingomonadaceae</taxon>
        <taxon>Sphingomonas</taxon>
    </lineage>
</organism>
<name>A0A7T3E5Q5_SPHPI</name>
<evidence type="ECO:0000313" key="2">
    <source>
        <dbReference type="Proteomes" id="UP000594836"/>
    </source>
</evidence>
<dbReference type="RefSeq" id="WP_197939131.1">
    <property type="nucleotide sequence ID" value="NZ_CP065713.1"/>
</dbReference>
<proteinExistence type="predicted"/>
<dbReference type="AlphaFoldDB" id="A0A7T3E5Q5"/>